<sequence length="682" mass="74941">MTWSQAGYAFSLFNFGGKPADHFQANAPADTVLYFDGKLSTGNNAYASEAGLAQWQQTYQELVDTIAGDSDQARFFLALLDDFVETAAQGDNAVIERYGLNSQMNMAIYMDGLLPVFQFAVKKPQNFMDTLQELEEQTGYKHEVQDLNGHAIWVWEVENKDPGLHFAVSAEKKYVTASFLFGTDSDTRKMQRLALEEDPNTLKDSKQVAELKKKYGFGDPMSGFINLVEVARTILKPEQSSAGKDLLVAFGDEYEPLVSAVCADEMIGMVQGAPRIVAGYRDFKTSKDSFKFDLTTLLEVTDEQSVTDLQKLNGHLSPAASVANGQIVSLAVGLDVANLTPVISNFWNRFVKAEFNCDVLQQAQQEAKNTNPATLSILTAMVQGLKGASMQLFDVQFDKTNQALGGIDALVALSSTSPATLVGLLANVPYLQDVHIPEDGTAVDLDIPYLPEGVKLKAAIKGNNLTVFSGDKAGKAADDLGKEKLNSNGLYSFALDYAKLSALVEDIIPVVGQQTDMEPSSCADVYMSLTGLKSVDMKLMMKQGVNQYGIFTDIQADGKTLKNAKTGQFSPGKYNVSMLDWGCEWLEFGQEEIRKDGTGFYATQDDAQQCEIFKAEYQWQKNGNVLAFTETKNVSRDSCDVPFEEVEPDGYECTIVHSSDNGFDCLFDYGDGEKAVYRYTIR</sequence>
<dbReference type="KEGG" id="gsn:YC6258_01006"/>
<proteinExistence type="predicted"/>
<organism evidence="1 2">
    <name type="scientific">Gynuella sunshinyii YC6258</name>
    <dbReference type="NCBI Taxonomy" id="1445510"/>
    <lineage>
        <taxon>Bacteria</taxon>
        <taxon>Pseudomonadati</taxon>
        <taxon>Pseudomonadota</taxon>
        <taxon>Gammaproteobacteria</taxon>
        <taxon>Oceanospirillales</taxon>
        <taxon>Saccharospirillaceae</taxon>
        <taxon>Gynuella</taxon>
    </lineage>
</organism>
<evidence type="ECO:0000313" key="1">
    <source>
        <dbReference type="EMBL" id="AJQ93056.1"/>
    </source>
</evidence>
<dbReference type="EMBL" id="CP007142">
    <property type="protein sequence ID" value="AJQ93056.1"/>
    <property type="molecule type" value="Genomic_DNA"/>
</dbReference>
<evidence type="ECO:0000313" key="2">
    <source>
        <dbReference type="Proteomes" id="UP000032266"/>
    </source>
</evidence>
<gene>
    <name evidence="1" type="ORF">YC6258_01006</name>
</gene>
<dbReference type="STRING" id="1445510.YC6258_01006"/>
<keyword evidence="2" id="KW-1185">Reference proteome</keyword>
<name>A0A0C5VFT5_9GAMM</name>
<reference evidence="1 2" key="1">
    <citation type="submission" date="2014-01" db="EMBL/GenBank/DDBJ databases">
        <title>Full genme sequencing of cellulolytic bacterium Gynuella sunshinyii YC6258T gen. nov., sp. nov.</title>
        <authorList>
            <person name="Khan H."/>
            <person name="Chung E.J."/>
            <person name="Chung Y.R."/>
        </authorList>
    </citation>
    <scope>NUCLEOTIDE SEQUENCE [LARGE SCALE GENOMIC DNA]</scope>
    <source>
        <strain evidence="1 2">YC6258</strain>
    </source>
</reference>
<accession>A0A0C5VFT5</accession>
<dbReference type="AlphaFoldDB" id="A0A0C5VFT5"/>
<protein>
    <submittedName>
        <fullName evidence="1">Uncharacterized protein</fullName>
    </submittedName>
</protein>
<dbReference type="HOGENOM" id="CLU_025721_0_0_6"/>
<dbReference type="Proteomes" id="UP000032266">
    <property type="component" value="Chromosome"/>
</dbReference>